<accession>A0ACC0NTA7</accession>
<gene>
    <name evidence="1" type="ORF">RHMOL_Rhmol05G0257500</name>
</gene>
<reference evidence="1" key="1">
    <citation type="submission" date="2022-02" db="EMBL/GenBank/DDBJ databases">
        <title>Plant Genome Project.</title>
        <authorList>
            <person name="Zhang R.-G."/>
        </authorList>
    </citation>
    <scope>NUCLEOTIDE SEQUENCE</scope>
    <source>
        <strain evidence="1">AT1</strain>
    </source>
</reference>
<evidence type="ECO:0000313" key="2">
    <source>
        <dbReference type="Proteomes" id="UP001062846"/>
    </source>
</evidence>
<sequence length="351" mass="39938">MRVVMGVTLIDALVRPMLCVLGKLSIPLQGRNALLTTDPVVGIEVLLRIGRQALALPLVRDWIWNGVVSGLASFYARFDTDELGVEEGGDDDQGFEKRRNRHVSLFFVLGLFCRRDGALEIPYMSLRRRLNPSRAFHPFLLCSALFLSWFPGSILSAVVTLDSIEIFKTHEWLSKPTVYFQCKGENKTVLPDVKEKHVAYTFKGEESWQPLTDFPNEKCKRCGFYEKDIFKSDEFDEWEFCPSDFNEPDGRYTHFKDKEFNATFLCSECVSHGIDSNHPSGSHSGGKGMHWALILTLSILVSVVSIVGSVTAYKFWQKRRMEKEHARFLKLFEEVDDIEDELGLGPLNGII</sequence>
<name>A0ACC0NTA7_RHOML</name>
<dbReference type="Proteomes" id="UP001062846">
    <property type="component" value="Chromosome 5"/>
</dbReference>
<organism evidence="1 2">
    <name type="scientific">Rhododendron molle</name>
    <name type="common">Chinese azalea</name>
    <name type="synonym">Azalea mollis</name>
    <dbReference type="NCBI Taxonomy" id="49168"/>
    <lineage>
        <taxon>Eukaryota</taxon>
        <taxon>Viridiplantae</taxon>
        <taxon>Streptophyta</taxon>
        <taxon>Embryophyta</taxon>
        <taxon>Tracheophyta</taxon>
        <taxon>Spermatophyta</taxon>
        <taxon>Magnoliopsida</taxon>
        <taxon>eudicotyledons</taxon>
        <taxon>Gunneridae</taxon>
        <taxon>Pentapetalae</taxon>
        <taxon>asterids</taxon>
        <taxon>Ericales</taxon>
        <taxon>Ericaceae</taxon>
        <taxon>Ericoideae</taxon>
        <taxon>Rhodoreae</taxon>
        <taxon>Rhododendron</taxon>
    </lineage>
</organism>
<evidence type="ECO:0000313" key="1">
    <source>
        <dbReference type="EMBL" id="KAI8556496.1"/>
    </source>
</evidence>
<keyword evidence="2" id="KW-1185">Reference proteome</keyword>
<proteinExistence type="predicted"/>
<dbReference type="EMBL" id="CM046392">
    <property type="protein sequence ID" value="KAI8556496.1"/>
    <property type="molecule type" value="Genomic_DNA"/>
</dbReference>
<protein>
    <submittedName>
        <fullName evidence="1">Uncharacterized protein</fullName>
    </submittedName>
</protein>
<comment type="caution">
    <text evidence="1">The sequence shown here is derived from an EMBL/GenBank/DDBJ whole genome shotgun (WGS) entry which is preliminary data.</text>
</comment>